<reference evidence="2" key="1">
    <citation type="submission" date="2022-11" db="UniProtKB">
        <authorList>
            <consortium name="WormBaseParasite"/>
        </authorList>
    </citation>
    <scope>IDENTIFICATION</scope>
</reference>
<organism evidence="1 2">
    <name type="scientific">Romanomermis culicivorax</name>
    <name type="common">Nematode worm</name>
    <dbReference type="NCBI Taxonomy" id="13658"/>
    <lineage>
        <taxon>Eukaryota</taxon>
        <taxon>Metazoa</taxon>
        <taxon>Ecdysozoa</taxon>
        <taxon>Nematoda</taxon>
        <taxon>Enoplea</taxon>
        <taxon>Dorylaimia</taxon>
        <taxon>Mermithida</taxon>
        <taxon>Mermithoidea</taxon>
        <taxon>Mermithidae</taxon>
        <taxon>Romanomermis</taxon>
    </lineage>
</organism>
<evidence type="ECO:0000313" key="2">
    <source>
        <dbReference type="WBParaSite" id="nRc.2.0.1.t18221-RA"/>
    </source>
</evidence>
<sequence>MNASENNQFGSFRNCRFEEHVQKCIAYAEDEKIGKIESISKRADSKSRPAINNFLHRITLAPASAGSENFNCPASTERPMRYIPMQQLFQKWPDGPDQIQLQND</sequence>
<dbReference type="WBParaSite" id="nRc.2.0.1.t18221-RA">
    <property type="protein sequence ID" value="nRc.2.0.1.t18221-RA"/>
    <property type="gene ID" value="nRc.2.0.1.g18221"/>
</dbReference>
<evidence type="ECO:0000313" key="1">
    <source>
        <dbReference type="Proteomes" id="UP000887565"/>
    </source>
</evidence>
<dbReference type="Proteomes" id="UP000887565">
    <property type="component" value="Unplaced"/>
</dbReference>
<keyword evidence="1" id="KW-1185">Reference proteome</keyword>
<accession>A0A915IWR0</accession>
<proteinExistence type="predicted"/>
<name>A0A915IWR0_ROMCU</name>
<protein>
    <submittedName>
        <fullName evidence="2">Uncharacterized protein</fullName>
    </submittedName>
</protein>
<dbReference type="AlphaFoldDB" id="A0A915IWR0"/>